<dbReference type="HOGENOM" id="CLU_048726_0_0_1"/>
<keyword evidence="4" id="KW-0479">Metal-binding</keyword>
<gene>
    <name evidence="13" type="ORF">UCREL1_10224</name>
</gene>
<evidence type="ECO:0000256" key="8">
    <source>
        <dbReference type="ARBA" id="ARBA00023049"/>
    </source>
</evidence>
<feature type="domain" description="Peptidase M43 pregnancy-associated plasma-A" evidence="12">
    <location>
        <begin position="196"/>
        <end position="284"/>
    </location>
</feature>
<feature type="region of interest" description="Disordered" evidence="10">
    <location>
        <begin position="232"/>
        <end position="258"/>
    </location>
</feature>
<accession>M7T855</accession>
<dbReference type="GO" id="GO:0008237">
    <property type="term" value="F:metallopeptidase activity"/>
    <property type="evidence" value="ECO:0007669"/>
    <property type="project" value="UniProtKB-KW"/>
</dbReference>
<feature type="chain" id="PRO_5004085505" evidence="11">
    <location>
        <begin position="20"/>
        <end position="295"/>
    </location>
</feature>
<dbReference type="CDD" id="cd04275">
    <property type="entry name" value="ZnMc_pappalysin_like"/>
    <property type="match status" value="1"/>
</dbReference>
<organism evidence="13 14">
    <name type="scientific">Eutypa lata (strain UCR-EL1)</name>
    <name type="common">Grapevine dieback disease fungus</name>
    <name type="synonym">Eutypa armeniacae</name>
    <dbReference type="NCBI Taxonomy" id="1287681"/>
    <lineage>
        <taxon>Eukaryota</taxon>
        <taxon>Fungi</taxon>
        <taxon>Dikarya</taxon>
        <taxon>Ascomycota</taxon>
        <taxon>Pezizomycotina</taxon>
        <taxon>Sordariomycetes</taxon>
        <taxon>Xylariomycetidae</taxon>
        <taxon>Xylariales</taxon>
        <taxon>Diatrypaceae</taxon>
        <taxon>Eutypa</taxon>
    </lineage>
</organism>
<dbReference type="Pfam" id="PF05572">
    <property type="entry name" value="Peptidase_M43"/>
    <property type="match status" value="1"/>
</dbReference>
<dbReference type="eggNOG" id="ENOG502R559">
    <property type="taxonomic scope" value="Eukaryota"/>
</dbReference>
<sequence>MQIKQITAAAAALLPLASAACLAKKQQARGWCATSPTEGSLQSITSIKAAEVAAKSDASLARPRAPLMIPTYLHSVVNSSASESFLDEATLKEQLATMNEKFSPYDIQFTLEGTSRLVDNALAPGPYGDVEAEPMYTYWKDTHKGGYDTLNLWFYSNFPWDIFGACTLPETDYPESRYWDDGCHIASGTIPGGDIVDYNLGLTAVHEVGHWLGLLHTFDGYSCTGDGDLIDDTPQEADPTSGCPTNKDSCPSSEGVDPVSNYMDYSSDPCFDEFTPGQSERMHNSYTTLREGKTV</sequence>
<feature type="signal peptide" evidence="11">
    <location>
        <begin position="1"/>
        <end position="19"/>
    </location>
</feature>
<comment type="similarity">
    <text evidence="2">Belongs to the peptidase M43B family.</text>
</comment>
<evidence type="ECO:0000259" key="12">
    <source>
        <dbReference type="Pfam" id="PF05572"/>
    </source>
</evidence>
<dbReference type="InterPro" id="IPR024079">
    <property type="entry name" value="MetalloPept_cat_dom_sf"/>
</dbReference>
<evidence type="ECO:0000256" key="5">
    <source>
        <dbReference type="ARBA" id="ARBA00022729"/>
    </source>
</evidence>
<evidence type="ECO:0000256" key="2">
    <source>
        <dbReference type="ARBA" id="ARBA00008721"/>
    </source>
</evidence>
<evidence type="ECO:0000256" key="1">
    <source>
        <dbReference type="ARBA" id="ARBA00003174"/>
    </source>
</evidence>
<dbReference type="SUPFAM" id="SSF55486">
    <property type="entry name" value="Metalloproteases ('zincins'), catalytic domain"/>
    <property type="match status" value="1"/>
</dbReference>
<dbReference type="GO" id="GO:0006508">
    <property type="term" value="P:proteolysis"/>
    <property type="evidence" value="ECO:0007669"/>
    <property type="project" value="UniProtKB-KW"/>
</dbReference>
<keyword evidence="5 11" id="KW-0732">Signal</keyword>
<keyword evidence="3 13" id="KW-0645">Protease</keyword>
<dbReference type="EMBL" id="KB707369">
    <property type="protein sequence ID" value="EMR62835.1"/>
    <property type="molecule type" value="Genomic_DNA"/>
</dbReference>
<dbReference type="PANTHER" id="PTHR47466">
    <property type="match status" value="1"/>
</dbReference>
<name>M7T855_EUTLA</name>
<evidence type="ECO:0000256" key="4">
    <source>
        <dbReference type="ARBA" id="ARBA00022723"/>
    </source>
</evidence>
<evidence type="ECO:0000313" key="14">
    <source>
        <dbReference type="Proteomes" id="UP000012174"/>
    </source>
</evidence>
<keyword evidence="14" id="KW-1185">Reference proteome</keyword>
<dbReference type="PROSITE" id="PS51257">
    <property type="entry name" value="PROKAR_LIPOPROTEIN"/>
    <property type="match status" value="1"/>
</dbReference>
<keyword evidence="9" id="KW-1015">Disulfide bond</keyword>
<dbReference type="InterPro" id="IPR008754">
    <property type="entry name" value="Peptidase_M43"/>
</dbReference>
<evidence type="ECO:0000256" key="10">
    <source>
        <dbReference type="SAM" id="MobiDB-lite"/>
    </source>
</evidence>
<evidence type="ECO:0000313" key="13">
    <source>
        <dbReference type="EMBL" id="EMR62835.1"/>
    </source>
</evidence>
<dbReference type="GO" id="GO:0046872">
    <property type="term" value="F:metal ion binding"/>
    <property type="evidence" value="ECO:0007669"/>
    <property type="project" value="UniProtKB-KW"/>
</dbReference>
<dbReference type="OrthoDB" id="536211at2759"/>
<dbReference type="KEGG" id="ela:UCREL1_10224"/>
<evidence type="ECO:0000256" key="11">
    <source>
        <dbReference type="SAM" id="SignalP"/>
    </source>
</evidence>
<dbReference type="Gene3D" id="3.40.390.10">
    <property type="entry name" value="Collagenase (Catalytic Domain)"/>
    <property type="match status" value="1"/>
</dbReference>
<keyword evidence="6" id="KW-0378">Hydrolase</keyword>
<proteinExistence type="inferred from homology"/>
<keyword evidence="7" id="KW-0862">Zinc</keyword>
<protein>
    <submittedName>
        <fullName evidence="13">Putative metalloprotease 1 protein</fullName>
    </submittedName>
</protein>
<evidence type="ECO:0000256" key="9">
    <source>
        <dbReference type="ARBA" id="ARBA00023157"/>
    </source>
</evidence>
<dbReference type="AlphaFoldDB" id="M7T855"/>
<reference evidence="14" key="1">
    <citation type="journal article" date="2013" name="Genome Announc.">
        <title>Draft genome sequence of the grapevine dieback fungus Eutypa lata UCR-EL1.</title>
        <authorList>
            <person name="Blanco-Ulate B."/>
            <person name="Rolshausen P.E."/>
            <person name="Cantu D."/>
        </authorList>
    </citation>
    <scope>NUCLEOTIDE SEQUENCE [LARGE SCALE GENOMIC DNA]</scope>
    <source>
        <strain evidence="14">UCR-EL1</strain>
    </source>
</reference>
<evidence type="ECO:0000256" key="3">
    <source>
        <dbReference type="ARBA" id="ARBA00022670"/>
    </source>
</evidence>
<feature type="compositionally biased region" description="Polar residues" evidence="10">
    <location>
        <begin position="242"/>
        <end position="252"/>
    </location>
</feature>
<dbReference type="OMA" id="RTINEYW"/>
<dbReference type="Proteomes" id="UP000012174">
    <property type="component" value="Unassembled WGS sequence"/>
</dbReference>
<dbReference type="PANTHER" id="PTHR47466:SF1">
    <property type="entry name" value="METALLOPROTEASE MEP1 (AFU_ORTHOLOGUE AFUA_1G07730)-RELATED"/>
    <property type="match status" value="1"/>
</dbReference>
<evidence type="ECO:0000256" key="6">
    <source>
        <dbReference type="ARBA" id="ARBA00022801"/>
    </source>
</evidence>
<keyword evidence="8 13" id="KW-0482">Metalloprotease</keyword>
<comment type="function">
    <text evidence="1">Secreted metalloproteinase that allows assimilation of proteinaceous substrates.</text>
</comment>
<evidence type="ECO:0000256" key="7">
    <source>
        <dbReference type="ARBA" id="ARBA00022833"/>
    </source>
</evidence>